<comment type="caution">
    <text evidence="1">The sequence shown here is derived from an EMBL/GenBank/DDBJ whole genome shotgun (WGS) entry which is preliminary data.</text>
</comment>
<dbReference type="RefSeq" id="WP_347324817.1">
    <property type="nucleotide sequence ID" value="NZ_JBCGUH010000004.1"/>
</dbReference>
<proteinExistence type="predicted"/>
<organism evidence="1 2">
    <name type="scientific">Paenibacillus wenxiniae</name>
    <dbReference type="NCBI Taxonomy" id="1636843"/>
    <lineage>
        <taxon>Bacteria</taxon>
        <taxon>Bacillati</taxon>
        <taxon>Bacillota</taxon>
        <taxon>Bacilli</taxon>
        <taxon>Bacillales</taxon>
        <taxon>Paenibacillaceae</taxon>
        <taxon>Paenibacillus</taxon>
    </lineage>
</organism>
<protein>
    <submittedName>
        <fullName evidence="1">Uncharacterized protein</fullName>
    </submittedName>
</protein>
<sequence>MENWKSIKIDNVIKIEKVVAEFNVWATQSLPFPKFKIKIREMSIGGYSGSTNVAVKSILDDEPDWISGFGDSISECLEDTINSFFSTLEGMEMDKLSEDEFVWSDVHDF</sequence>
<evidence type="ECO:0000313" key="1">
    <source>
        <dbReference type="EMBL" id="MFD1885878.1"/>
    </source>
</evidence>
<evidence type="ECO:0000313" key="2">
    <source>
        <dbReference type="Proteomes" id="UP001597233"/>
    </source>
</evidence>
<dbReference type="EMBL" id="JBHUEH010000014">
    <property type="protein sequence ID" value="MFD1885878.1"/>
    <property type="molecule type" value="Genomic_DNA"/>
</dbReference>
<gene>
    <name evidence="1" type="ORF">ACFSC9_10100</name>
</gene>
<name>A0ABW4RJM0_9BACL</name>
<reference evidence="2" key="1">
    <citation type="journal article" date="2019" name="Int. J. Syst. Evol. Microbiol.">
        <title>The Global Catalogue of Microorganisms (GCM) 10K type strain sequencing project: providing services to taxonomists for standard genome sequencing and annotation.</title>
        <authorList>
            <consortium name="The Broad Institute Genomics Platform"/>
            <consortium name="The Broad Institute Genome Sequencing Center for Infectious Disease"/>
            <person name="Wu L."/>
            <person name="Ma J."/>
        </authorList>
    </citation>
    <scope>NUCLEOTIDE SEQUENCE [LARGE SCALE GENOMIC DNA]</scope>
    <source>
        <strain evidence="2">CCUG 54950</strain>
    </source>
</reference>
<accession>A0ABW4RJM0</accession>
<dbReference type="Proteomes" id="UP001597233">
    <property type="component" value="Unassembled WGS sequence"/>
</dbReference>
<keyword evidence="2" id="KW-1185">Reference proteome</keyword>